<geneLocation type="plasmid" evidence="4 5">
    <name>pPP3</name>
</geneLocation>
<dbReference type="PROSITE" id="PS00913">
    <property type="entry name" value="ADH_IRON_1"/>
    <property type="match status" value="1"/>
</dbReference>
<dbReference type="Gene3D" id="1.20.1090.10">
    <property type="entry name" value="Dehydroquinate synthase-like - alpha domain"/>
    <property type="match status" value="1"/>
</dbReference>
<proteinExistence type="predicted"/>
<dbReference type="InterPro" id="IPR044731">
    <property type="entry name" value="BDH-like"/>
</dbReference>
<dbReference type="InterPro" id="IPR001670">
    <property type="entry name" value="ADH_Fe/GldA"/>
</dbReference>
<dbReference type="PANTHER" id="PTHR43633">
    <property type="entry name" value="ALCOHOL DEHYDROGENASE YQHD"/>
    <property type="match status" value="1"/>
</dbReference>
<dbReference type="Pfam" id="PF00465">
    <property type="entry name" value="Fe-ADH"/>
    <property type="match status" value="1"/>
</dbReference>
<dbReference type="CDD" id="cd08187">
    <property type="entry name" value="BDH"/>
    <property type="match status" value="1"/>
</dbReference>
<dbReference type="Proteomes" id="UP001354989">
    <property type="component" value="Plasmid pPP3"/>
</dbReference>
<evidence type="ECO:0000259" key="2">
    <source>
        <dbReference type="Pfam" id="PF00465"/>
    </source>
</evidence>
<protein>
    <submittedName>
        <fullName evidence="4">NADH-dependent alcohol dehydrogenase</fullName>
    </submittedName>
</protein>
<gene>
    <name evidence="4" type="ORF">PEPS_39140</name>
</gene>
<evidence type="ECO:0000259" key="3">
    <source>
        <dbReference type="Pfam" id="PF25137"/>
    </source>
</evidence>
<accession>A0ABM7VKX8</accession>
<dbReference type="EMBL" id="AP025295">
    <property type="protein sequence ID" value="BDD01634.1"/>
    <property type="molecule type" value="Genomic_DNA"/>
</dbReference>
<keyword evidence="4" id="KW-0614">Plasmid</keyword>
<dbReference type="InterPro" id="IPR056798">
    <property type="entry name" value="ADH_Fe_C"/>
</dbReference>
<evidence type="ECO:0000313" key="4">
    <source>
        <dbReference type="EMBL" id="BDD01634.1"/>
    </source>
</evidence>
<dbReference type="PANTHER" id="PTHR43633:SF1">
    <property type="entry name" value="ALCOHOL DEHYDROGENASE YQHD"/>
    <property type="match status" value="1"/>
</dbReference>
<keyword evidence="5" id="KW-1185">Reference proteome</keyword>
<dbReference type="InterPro" id="IPR018211">
    <property type="entry name" value="ADH_Fe_CS"/>
</dbReference>
<dbReference type="SUPFAM" id="SSF56796">
    <property type="entry name" value="Dehydroquinate synthase-like"/>
    <property type="match status" value="1"/>
</dbReference>
<sequence length="387" mass="42493">MNNFEFRNPTKLVFGKDQIAQLSTLIPAGAKVLMTYGGGSIKKNGIYDEVMAALKDFEVTEFSGIEANPQFSTLMKAVELIREQSLDFILAVGGGSVIDGTKFISAAVHYQGDTWDILSKNLGKQLEEAVPFGTVLTLPATGSEMNSGAVISRAETQEKRAFGGPLFFPQFSVLEPKVIQSLPKRQLANGIADAFTHVMEQYLTYPAGALLQDRFAEGIIQTLVEVAPKVMEDPKDEEAASNYMWSATMALNGLIQQGVPTDWATHMIGHELTALHGIDHARTLAIIGPNLYQELFELKKDKLVQYGERVWGITEGTAEERAQQAIDQTTAFYQSLGIDTKLSDYTQEYASTKATILERFQERGWSKLGDRGSVTPAVVANIIDRSI</sequence>
<feature type="domain" description="Fe-containing alcohol dehydrogenase-like C-terminal" evidence="3">
    <location>
        <begin position="190"/>
        <end position="346"/>
    </location>
</feature>
<evidence type="ECO:0000256" key="1">
    <source>
        <dbReference type="ARBA" id="ARBA00023002"/>
    </source>
</evidence>
<dbReference type="Pfam" id="PF25137">
    <property type="entry name" value="ADH_Fe_C"/>
    <property type="match status" value="1"/>
</dbReference>
<dbReference type="RefSeq" id="WP_338399051.1">
    <property type="nucleotide sequence ID" value="NZ_AP025295.1"/>
</dbReference>
<organism evidence="4 5">
    <name type="scientific">Persicobacter psychrovividus</name>
    <dbReference type="NCBI Taxonomy" id="387638"/>
    <lineage>
        <taxon>Bacteria</taxon>
        <taxon>Pseudomonadati</taxon>
        <taxon>Bacteroidota</taxon>
        <taxon>Cytophagia</taxon>
        <taxon>Cytophagales</taxon>
        <taxon>Persicobacteraceae</taxon>
        <taxon>Persicobacter</taxon>
    </lineage>
</organism>
<evidence type="ECO:0000313" key="5">
    <source>
        <dbReference type="Proteomes" id="UP001354989"/>
    </source>
</evidence>
<name>A0ABM7VKX8_9BACT</name>
<dbReference type="PROSITE" id="PS00060">
    <property type="entry name" value="ADH_IRON_2"/>
    <property type="match status" value="1"/>
</dbReference>
<feature type="domain" description="Alcohol dehydrogenase iron-type/glycerol dehydrogenase GldA" evidence="2">
    <location>
        <begin position="9"/>
        <end position="176"/>
    </location>
</feature>
<dbReference type="Gene3D" id="3.40.50.1970">
    <property type="match status" value="1"/>
</dbReference>
<reference evidence="4 5" key="1">
    <citation type="submission" date="2021-12" db="EMBL/GenBank/DDBJ databases">
        <title>Genome sequencing of bacteria with rrn-lacking chromosome and rrn-plasmid.</title>
        <authorList>
            <person name="Anda M."/>
            <person name="Iwasaki W."/>
        </authorList>
    </citation>
    <scope>NUCLEOTIDE SEQUENCE [LARGE SCALE GENOMIC DNA]</scope>
    <source>
        <strain evidence="4 5">NBRC 101262</strain>
        <plasmid evidence="4 5">pPP3</plasmid>
    </source>
</reference>
<keyword evidence="1" id="KW-0560">Oxidoreductase</keyword>